<keyword evidence="3 5" id="KW-1133">Transmembrane helix</keyword>
<keyword evidence="4 5" id="KW-0472">Membrane</keyword>
<organism evidence="7 8">
    <name type="scientific">Streptomyces zingiberis</name>
    <dbReference type="NCBI Taxonomy" id="2053010"/>
    <lineage>
        <taxon>Bacteria</taxon>
        <taxon>Bacillati</taxon>
        <taxon>Actinomycetota</taxon>
        <taxon>Actinomycetes</taxon>
        <taxon>Kitasatosporales</taxon>
        <taxon>Streptomycetaceae</taxon>
        <taxon>Streptomyces</taxon>
    </lineage>
</organism>
<dbReference type="PANTHER" id="PTHR43027">
    <property type="entry name" value="DOXORUBICIN RESISTANCE ABC TRANSPORTER PERMEASE PROTEIN DRRC-RELATED"/>
    <property type="match status" value="1"/>
</dbReference>
<evidence type="ECO:0000313" key="8">
    <source>
        <dbReference type="Proteomes" id="UP000695264"/>
    </source>
</evidence>
<dbReference type="Proteomes" id="UP000695264">
    <property type="component" value="Unassembled WGS sequence"/>
</dbReference>
<gene>
    <name evidence="7" type="ORF">HCK00_24415</name>
</gene>
<feature type="transmembrane region" description="Helical" evidence="5">
    <location>
        <begin position="132"/>
        <end position="152"/>
    </location>
</feature>
<comment type="caution">
    <text evidence="7">The sequence shown here is derived from an EMBL/GenBank/DDBJ whole genome shotgun (WGS) entry which is preliminary data.</text>
</comment>
<evidence type="ECO:0000259" key="6">
    <source>
        <dbReference type="Pfam" id="PF12698"/>
    </source>
</evidence>
<dbReference type="Pfam" id="PF12698">
    <property type="entry name" value="ABC2_membrane_3"/>
    <property type="match status" value="1"/>
</dbReference>
<feature type="domain" description="ABC-2 type transporter transmembrane" evidence="6">
    <location>
        <begin position="55"/>
        <end position="236"/>
    </location>
</feature>
<evidence type="ECO:0000256" key="4">
    <source>
        <dbReference type="ARBA" id="ARBA00023136"/>
    </source>
</evidence>
<feature type="transmembrane region" description="Helical" evidence="5">
    <location>
        <begin position="20"/>
        <end position="37"/>
    </location>
</feature>
<evidence type="ECO:0000256" key="3">
    <source>
        <dbReference type="ARBA" id="ARBA00022989"/>
    </source>
</evidence>
<sequence>MGALGRAEFILLQRNRTSLFMALLMPLGMVGVIRSSAPDNDLSGTGLNPGSLALSGGIGAVLLFVVYSNLVAAYVARREELVLKRLRTGEPADLEILAGTALPVAVLAFAQSALLVAAGTLLLDLTAPERPVLLLAGLVGGVLVAVLLATATSAFTRTVESAQVTALPLLLLSFVGSGMVIPVDLMPDRVANVFAVLPFSPVMDLVRTGWLGGGDGGETVRSLLLVVAWTAVGVVATRRWFRWEPRR</sequence>
<protein>
    <submittedName>
        <fullName evidence="7">ABC transporter permease</fullName>
    </submittedName>
</protein>
<dbReference type="InterPro" id="IPR013525">
    <property type="entry name" value="ABC2_TM"/>
</dbReference>
<keyword evidence="2 5" id="KW-0812">Transmembrane</keyword>
<reference evidence="7 8" key="1">
    <citation type="submission" date="2020-03" db="EMBL/GenBank/DDBJ databases">
        <title>WGS of actinomycetes isolated from Thailand.</title>
        <authorList>
            <person name="Thawai C."/>
        </authorList>
    </citation>
    <scope>NUCLEOTIDE SEQUENCE [LARGE SCALE GENOMIC DNA]</scope>
    <source>
        <strain evidence="7 8">PLAI 1-29</strain>
    </source>
</reference>
<dbReference type="EMBL" id="JAATEN010000026">
    <property type="protein sequence ID" value="NJQ03576.1"/>
    <property type="molecule type" value="Genomic_DNA"/>
</dbReference>
<accession>A0ABX1C144</accession>
<feature type="transmembrane region" description="Helical" evidence="5">
    <location>
        <begin position="220"/>
        <end position="241"/>
    </location>
</feature>
<evidence type="ECO:0000256" key="2">
    <source>
        <dbReference type="ARBA" id="ARBA00022692"/>
    </source>
</evidence>
<feature type="transmembrane region" description="Helical" evidence="5">
    <location>
        <begin position="57"/>
        <end position="76"/>
    </location>
</feature>
<proteinExistence type="predicted"/>
<keyword evidence="8" id="KW-1185">Reference proteome</keyword>
<comment type="subcellular location">
    <subcellularLocation>
        <location evidence="1">Membrane</location>
        <topology evidence="1">Multi-pass membrane protein</topology>
    </subcellularLocation>
</comment>
<evidence type="ECO:0000256" key="5">
    <source>
        <dbReference type="SAM" id="Phobius"/>
    </source>
</evidence>
<evidence type="ECO:0000313" key="7">
    <source>
        <dbReference type="EMBL" id="NJQ03576.1"/>
    </source>
</evidence>
<dbReference type="PANTHER" id="PTHR43027:SF2">
    <property type="entry name" value="TRANSPORT PERMEASE PROTEIN"/>
    <property type="match status" value="1"/>
</dbReference>
<dbReference type="InterPro" id="IPR052902">
    <property type="entry name" value="ABC-2_transporter"/>
</dbReference>
<feature type="transmembrane region" description="Helical" evidence="5">
    <location>
        <begin position="164"/>
        <end position="183"/>
    </location>
</feature>
<evidence type="ECO:0000256" key="1">
    <source>
        <dbReference type="ARBA" id="ARBA00004141"/>
    </source>
</evidence>
<name>A0ABX1C144_9ACTN</name>
<feature type="transmembrane region" description="Helical" evidence="5">
    <location>
        <begin position="96"/>
        <end position="120"/>
    </location>
</feature>